<evidence type="ECO:0000313" key="3">
    <source>
        <dbReference type="Proteomes" id="UP000003835"/>
    </source>
</evidence>
<feature type="domain" description="Transposase IS4-like" evidence="1">
    <location>
        <begin position="11"/>
        <end position="304"/>
    </location>
</feature>
<dbReference type="STRING" id="118168.MC7420_927"/>
<proteinExistence type="predicted"/>
<dbReference type="InterPro" id="IPR002559">
    <property type="entry name" value="Transposase_11"/>
</dbReference>
<dbReference type="Proteomes" id="UP000003835">
    <property type="component" value="Unassembled WGS sequence"/>
</dbReference>
<dbReference type="eggNOG" id="COG5421">
    <property type="taxonomic scope" value="Bacteria"/>
</dbReference>
<organism evidence="2 3">
    <name type="scientific">Coleofasciculus chthonoplastes PCC 7420</name>
    <dbReference type="NCBI Taxonomy" id="118168"/>
    <lineage>
        <taxon>Bacteria</taxon>
        <taxon>Bacillati</taxon>
        <taxon>Cyanobacteriota</taxon>
        <taxon>Cyanophyceae</taxon>
        <taxon>Coleofasciculales</taxon>
        <taxon>Coleofasciculaceae</taxon>
        <taxon>Coleofasciculus</taxon>
    </lineage>
</organism>
<dbReference type="AlphaFoldDB" id="B4W0J2"/>
<dbReference type="EMBL" id="DS989865">
    <property type="protein sequence ID" value="EDX72258.1"/>
    <property type="molecule type" value="Genomic_DNA"/>
</dbReference>
<accession>B4W0J2</accession>
<dbReference type="PANTHER" id="PTHR34614:SF2">
    <property type="entry name" value="TRANSPOSASE IS4-LIKE DOMAIN-CONTAINING PROTEIN"/>
    <property type="match status" value="1"/>
</dbReference>
<dbReference type="NCBIfam" id="NF033559">
    <property type="entry name" value="transpos_IS1634"/>
    <property type="match status" value="1"/>
</dbReference>
<sequence>MARLYPLAKFGYNREKKKGKLQIVFGLLCNAQGCPIAVEVFEGNTADPSTLTQQIEKVRTRFGLKKIIWVGDRGMITQARIREDLKETAGVDWITALRSSQIRKLVNQSYIQLSLFDEKDLAEITCEDYPGERLVACRNPFLAEERKRNREELLQATEQKLDKIVSATSRKRCPLRGEADPSTSLRVSTERSRGAEIGLKVGEVINKYGVAKHFKIQITPDSLSYKRNTESINEEATLDGLYVVRSSVPEETLNAEETVKAYKSLSKVEQAFRSYKTIDLKVRPIYHRNSDRVKAHVFLCMLAYYVEWHMRRCLAPILFDEDDWENALRLREGIVTHSVRSDSASSKAQKKRTADNLPVHSFQTLLADLGTIVNNRIQSNIPGVNFDFDKVTEPTPVQRKALDLLGVSLICTQ</sequence>
<dbReference type="HOGENOM" id="CLU_068611_0_0_3"/>
<dbReference type="GO" id="GO:0006313">
    <property type="term" value="P:DNA transposition"/>
    <property type="evidence" value="ECO:0007669"/>
    <property type="project" value="InterPro"/>
</dbReference>
<gene>
    <name evidence="2" type="ORF">MC7420_927</name>
</gene>
<dbReference type="SUPFAM" id="SSF53098">
    <property type="entry name" value="Ribonuclease H-like"/>
    <property type="match status" value="1"/>
</dbReference>
<evidence type="ECO:0000259" key="1">
    <source>
        <dbReference type="Pfam" id="PF01609"/>
    </source>
</evidence>
<dbReference type="GO" id="GO:0004803">
    <property type="term" value="F:transposase activity"/>
    <property type="evidence" value="ECO:0007669"/>
    <property type="project" value="InterPro"/>
</dbReference>
<dbReference type="InterPro" id="IPR012337">
    <property type="entry name" value="RNaseH-like_sf"/>
</dbReference>
<dbReference type="PANTHER" id="PTHR34614">
    <property type="match status" value="1"/>
</dbReference>
<keyword evidence="3" id="KW-1185">Reference proteome</keyword>
<protein>
    <recommendedName>
        <fullName evidence="1">Transposase IS4-like domain-containing protein</fullName>
    </recommendedName>
</protein>
<reference evidence="2 3" key="1">
    <citation type="submission" date="2008-07" db="EMBL/GenBank/DDBJ databases">
        <authorList>
            <person name="Tandeau de Marsac N."/>
            <person name="Ferriera S."/>
            <person name="Johnson J."/>
            <person name="Kravitz S."/>
            <person name="Beeson K."/>
            <person name="Sutton G."/>
            <person name="Rogers Y.-H."/>
            <person name="Friedman R."/>
            <person name="Frazier M."/>
            <person name="Venter J.C."/>
        </authorList>
    </citation>
    <scope>NUCLEOTIDE SEQUENCE [LARGE SCALE GENOMIC DNA]</scope>
    <source>
        <strain evidence="2 3">PCC 7420</strain>
    </source>
</reference>
<name>B4W0J2_9CYAN</name>
<dbReference type="InterPro" id="IPR047654">
    <property type="entry name" value="IS1634_transpos"/>
</dbReference>
<dbReference type="Pfam" id="PF01609">
    <property type="entry name" value="DDE_Tnp_1"/>
    <property type="match status" value="1"/>
</dbReference>
<evidence type="ECO:0000313" key="2">
    <source>
        <dbReference type="EMBL" id="EDX72258.1"/>
    </source>
</evidence>
<dbReference type="GO" id="GO:0003677">
    <property type="term" value="F:DNA binding"/>
    <property type="evidence" value="ECO:0007669"/>
    <property type="project" value="InterPro"/>
</dbReference>